<dbReference type="EMBL" id="BK016265">
    <property type="protein sequence ID" value="DAG05962.1"/>
    <property type="molecule type" value="Genomic_DNA"/>
</dbReference>
<evidence type="ECO:0000313" key="1">
    <source>
        <dbReference type="EMBL" id="DAG05962.1"/>
    </source>
</evidence>
<reference evidence="1" key="1">
    <citation type="journal article" date="2021" name="Proc. Natl. Acad. Sci. U.S.A.">
        <title>A Catalog of Tens of Thousands of Viruses from Human Metagenomes Reveals Hidden Associations with Chronic Diseases.</title>
        <authorList>
            <person name="Tisza M.J."/>
            <person name="Buck C.B."/>
        </authorList>
    </citation>
    <scope>NUCLEOTIDE SEQUENCE</scope>
    <source>
        <strain evidence="1">CtkfK18</strain>
    </source>
</reference>
<proteinExistence type="predicted"/>
<protein>
    <submittedName>
        <fullName evidence="1">Uncharacterized protein</fullName>
    </submittedName>
</protein>
<accession>A0A8S5VGR2</accession>
<name>A0A8S5VGR2_9CAUD</name>
<sequence>MRRVEKIIDRFNKMMADLDDQVKNKTEYNKEILMKEIGISLECSDNPVTASKAFWHSDSISNELAKIDVKELVRKSLSLYDIPWEPWMEWDYKQPSRVFDNYNQFCDDLEDYMKEIKDIYDDYLNDKNYQYIKRAYRIEKWVNYLIKGYKVDKERGIKWENRYA</sequence>
<organism evidence="1">
    <name type="scientific">Myoviridae sp. ctkfK18</name>
    <dbReference type="NCBI Taxonomy" id="2825165"/>
    <lineage>
        <taxon>Viruses</taxon>
        <taxon>Duplodnaviria</taxon>
        <taxon>Heunggongvirae</taxon>
        <taxon>Uroviricota</taxon>
        <taxon>Caudoviricetes</taxon>
    </lineage>
</organism>